<comment type="caution">
    <text evidence="1">The sequence shown here is derived from an EMBL/GenBank/DDBJ whole genome shotgun (WGS) entry which is preliminary data.</text>
</comment>
<evidence type="ECO:0000313" key="2">
    <source>
        <dbReference type="Proteomes" id="UP000827872"/>
    </source>
</evidence>
<keyword evidence="2" id="KW-1185">Reference proteome</keyword>
<evidence type="ECO:0000313" key="1">
    <source>
        <dbReference type="EMBL" id="KAH8016646.1"/>
    </source>
</evidence>
<gene>
    <name evidence="1" type="ORF">K3G42_021044</name>
</gene>
<dbReference type="Proteomes" id="UP000827872">
    <property type="component" value="Linkage Group LG01"/>
</dbReference>
<reference evidence="1" key="1">
    <citation type="submission" date="2021-08" db="EMBL/GenBank/DDBJ databases">
        <title>The first chromosome-level gecko genome reveals the dynamic sex chromosomes of Neotropical dwarf geckos (Sphaerodactylidae: Sphaerodactylus).</title>
        <authorList>
            <person name="Pinto B.J."/>
            <person name="Keating S.E."/>
            <person name="Gamble T."/>
        </authorList>
    </citation>
    <scope>NUCLEOTIDE SEQUENCE</scope>
    <source>
        <strain evidence="1">TG3544</strain>
    </source>
</reference>
<protein>
    <submittedName>
        <fullName evidence="1">Uncharacterized protein</fullName>
    </submittedName>
</protein>
<name>A0ACB8GAM7_9SAUR</name>
<accession>A0ACB8GAM7</accession>
<organism evidence="1 2">
    <name type="scientific">Sphaerodactylus townsendi</name>
    <dbReference type="NCBI Taxonomy" id="933632"/>
    <lineage>
        <taxon>Eukaryota</taxon>
        <taxon>Metazoa</taxon>
        <taxon>Chordata</taxon>
        <taxon>Craniata</taxon>
        <taxon>Vertebrata</taxon>
        <taxon>Euteleostomi</taxon>
        <taxon>Lepidosauria</taxon>
        <taxon>Squamata</taxon>
        <taxon>Bifurcata</taxon>
        <taxon>Gekkota</taxon>
        <taxon>Sphaerodactylidae</taxon>
        <taxon>Sphaerodactylus</taxon>
    </lineage>
</organism>
<proteinExistence type="predicted"/>
<sequence>MTLRKRRRSNLSSNTSNQKPPKQSKIDDFTTNYSQQSHRNELKLSNRFEVLETSVSETFAAPADSFSHEESLLMNEVANNSLHEEESAYPSPLLPLVTTKCLPAAGSSSVFNHHEPLSYSSEVRIRISLSKLLNCQPKKTHLKSFQRLPYRNKYTRLVLSFESPDTPSYLLKHKAFFAKSYDIWVNRVFYNTKINKLVDISSNKKSFNKVISLKEPSTFASCTLPETLNRNTERMNEINSILTEWNCLKALIEGMASHQRSHKNSDVIPPTKQVAEIIRQPQIDPAPHSQLLDLSIHQQPIQYQTINRENLKTPLKPLNQEIDIDLRSERVLNYRDFRSLGGKSWAAELEELQLCSIDPSPGTTSDTITHNGTDETLICISSKVPPIEHESTINEGKNTEGFCDLSIGLQEDPVDISASSAPALGQRNFIKSTAQVHHYDIIPNNGSTSQNTGTISRVPISVTHPDMNSIVNRISSNGCVQYPQSQITPLDGTA</sequence>
<dbReference type="EMBL" id="CM037614">
    <property type="protein sequence ID" value="KAH8016646.1"/>
    <property type="molecule type" value="Genomic_DNA"/>
</dbReference>